<evidence type="ECO:0000256" key="6">
    <source>
        <dbReference type="ARBA" id="ARBA00022824"/>
    </source>
</evidence>
<reference evidence="10" key="1">
    <citation type="submission" date="2017-12" db="EMBL/GenBank/DDBJ databases">
        <title>Gene loss provides genomic basis for host adaptation in cereal stripe rust fungi.</title>
        <authorList>
            <person name="Xia C."/>
        </authorList>
    </citation>
    <scope>NUCLEOTIDE SEQUENCE [LARGE SCALE GENOMIC DNA]</scope>
    <source>
        <strain evidence="10">93-210</strain>
    </source>
</reference>
<dbReference type="UniPathway" id="UPA00196"/>
<dbReference type="PANTHER" id="PTHR13121">
    <property type="entry name" value="GPI TRANSAMIDASE COMPONENT PIG-U"/>
    <property type="match status" value="1"/>
</dbReference>
<name>A0A2S4UQZ7_9BASI</name>
<keyword evidence="5 9" id="KW-0812">Transmembrane</keyword>
<keyword evidence="11" id="KW-1185">Reference proteome</keyword>
<keyword evidence="8 9" id="KW-0472">Membrane</keyword>
<comment type="pathway">
    <text evidence="2">Glycolipid biosynthesis; glycosylphosphatidylinositol-anchor biosynthesis.</text>
</comment>
<sequence>MNILKRIRTFRIEKNVGSIERDGRLAVMDWITHRPELATPVTGWKQLKELFQEGLDPYDSGSPLLLHLFSFIHSHPFSSPLAYGLVDCYSAWIFYLFSPLNVSTSLSKSTVVFNNLAVLLALDGALRSNRMAFSMLSLSMGTHLSVYPVLLVPSCIGIILDRRGSESIASTITKSLGSFIGHFLSLALFTPFSVLSTQLDVNKYLRPDVGLHWYLSIAMFNHFRLFVNVVFQIHLLIYILPMMINRIHRLEIPGFPTRNYYYSTQDCFHRSFYGPCLLPAFHQLWMSLGSGDANFYYASTLWIDAIPAILIRNFQIVDLDAKEIDKSHEVMLTK</sequence>
<comment type="subcellular location">
    <subcellularLocation>
        <location evidence="1">Endoplasmic reticulum membrane</location>
        <topology evidence="1">Multi-pass membrane protein</topology>
    </subcellularLocation>
</comment>
<dbReference type="AlphaFoldDB" id="A0A2S4UQZ7"/>
<keyword evidence="4" id="KW-0337">GPI-anchor biosynthesis</keyword>
<dbReference type="InterPro" id="IPR009600">
    <property type="entry name" value="PIG-U"/>
</dbReference>
<dbReference type="Proteomes" id="UP000239156">
    <property type="component" value="Unassembled WGS sequence"/>
</dbReference>
<comment type="similarity">
    <text evidence="3">Belongs to the PIGU family.</text>
</comment>
<evidence type="ECO:0000313" key="11">
    <source>
        <dbReference type="Proteomes" id="UP000239156"/>
    </source>
</evidence>
<evidence type="ECO:0000256" key="9">
    <source>
        <dbReference type="SAM" id="Phobius"/>
    </source>
</evidence>
<evidence type="ECO:0000256" key="5">
    <source>
        <dbReference type="ARBA" id="ARBA00022692"/>
    </source>
</evidence>
<evidence type="ECO:0000256" key="3">
    <source>
        <dbReference type="ARBA" id="ARBA00010026"/>
    </source>
</evidence>
<evidence type="ECO:0000256" key="8">
    <source>
        <dbReference type="ARBA" id="ARBA00023136"/>
    </source>
</evidence>
<feature type="transmembrane region" description="Helical" evidence="9">
    <location>
        <begin position="213"/>
        <end position="240"/>
    </location>
</feature>
<dbReference type="GO" id="GO:0016255">
    <property type="term" value="P:attachment of GPI anchor to protein"/>
    <property type="evidence" value="ECO:0007669"/>
    <property type="project" value="InterPro"/>
</dbReference>
<dbReference type="Pfam" id="PF06728">
    <property type="entry name" value="PIG-U"/>
    <property type="match status" value="2"/>
</dbReference>
<feature type="transmembrane region" description="Helical" evidence="9">
    <location>
        <begin position="140"/>
        <end position="160"/>
    </location>
</feature>
<accession>A0A2S4UQZ7</accession>
<evidence type="ECO:0000313" key="10">
    <source>
        <dbReference type="EMBL" id="POV99733.1"/>
    </source>
</evidence>
<dbReference type="VEuPathDB" id="FungiDB:PSTT_13546"/>
<gene>
    <name evidence="10" type="ORF">PSTT_13546</name>
</gene>
<evidence type="ECO:0000256" key="2">
    <source>
        <dbReference type="ARBA" id="ARBA00004687"/>
    </source>
</evidence>
<keyword evidence="6" id="KW-0256">Endoplasmic reticulum</keyword>
<dbReference type="PANTHER" id="PTHR13121:SF0">
    <property type="entry name" value="PHOSPHATIDYLINOSITOL GLYCAN ANCHOR BIOSYNTHESIS CLASS U PROTEIN"/>
    <property type="match status" value="1"/>
</dbReference>
<evidence type="ECO:0000256" key="1">
    <source>
        <dbReference type="ARBA" id="ARBA00004477"/>
    </source>
</evidence>
<feature type="transmembrane region" description="Helical" evidence="9">
    <location>
        <begin position="172"/>
        <end position="193"/>
    </location>
</feature>
<proteinExistence type="inferred from homology"/>
<evidence type="ECO:0008006" key="12">
    <source>
        <dbReference type="Google" id="ProtNLM"/>
    </source>
</evidence>
<dbReference type="EMBL" id="PKSL01000194">
    <property type="protein sequence ID" value="POV99733.1"/>
    <property type="molecule type" value="Genomic_DNA"/>
</dbReference>
<evidence type="ECO:0000256" key="4">
    <source>
        <dbReference type="ARBA" id="ARBA00022502"/>
    </source>
</evidence>
<dbReference type="GO" id="GO:0006506">
    <property type="term" value="P:GPI anchor biosynthetic process"/>
    <property type="evidence" value="ECO:0007669"/>
    <property type="project" value="UniProtKB-UniPathway"/>
</dbReference>
<dbReference type="VEuPathDB" id="FungiDB:PSHT_08896"/>
<protein>
    <recommendedName>
        <fullName evidence="12">GPI transamidase subunit PIG-U</fullName>
    </recommendedName>
</protein>
<organism evidence="10 11">
    <name type="scientific">Puccinia striiformis</name>
    <dbReference type="NCBI Taxonomy" id="27350"/>
    <lineage>
        <taxon>Eukaryota</taxon>
        <taxon>Fungi</taxon>
        <taxon>Dikarya</taxon>
        <taxon>Basidiomycota</taxon>
        <taxon>Pucciniomycotina</taxon>
        <taxon>Pucciniomycetes</taxon>
        <taxon>Pucciniales</taxon>
        <taxon>Pucciniaceae</taxon>
        <taxon>Puccinia</taxon>
    </lineage>
</organism>
<dbReference type="GO" id="GO:0042765">
    <property type="term" value="C:GPI-anchor transamidase complex"/>
    <property type="evidence" value="ECO:0007669"/>
    <property type="project" value="InterPro"/>
</dbReference>
<comment type="caution">
    <text evidence="10">The sequence shown here is derived from an EMBL/GenBank/DDBJ whole genome shotgun (WGS) entry which is preliminary data.</text>
</comment>
<keyword evidence="7 9" id="KW-1133">Transmembrane helix</keyword>
<evidence type="ECO:0000256" key="7">
    <source>
        <dbReference type="ARBA" id="ARBA00022989"/>
    </source>
</evidence>